<dbReference type="OrthoDB" id="5959877at2759"/>
<keyword evidence="2" id="KW-1185">Reference proteome</keyword>
<gene>
    <name evidence="1" type="ORF">Anas_03159</name>
</gene>
<dbReference type="Proteomes" id="UP000326759">
    <property type="component" value="Unassembled WGS sequence"/>
</dbReference>
<dbReference type="PANTHER" id="PTHR33361">
    <property type="entry name" value="GLR0591 PROTEIN"/>
    <property type="match status" value="1"/>
</dbReference>
<sequence length="192" mass="22345">MLTLSLHEGDPGHHLQGSHAIESPDYPYFRRVMEDRNYGMAPSRFPMYTYYVEGWGLYAESLGFDMNLYGDALDRYGHYSEEIFRACRLVVDTGMHALGWSREEAIQYMLRNSASTRGEIEVEVDRYITWPGQALAYKMGQLRFSQLRSKSEDELGDLFDIKDFHETILDSYGSFDVVESEVDKWIDETFVQ</sequence>
<dbReference type="EMBL" id="SEYY01020133">
    <property type="protein sequence ID" value="KAB7497568.1"/>
    <property type="molecule type" value="Genomic_DNA"/>
</dbReference>
<dbReference type="PANTHER" id="PTHR33361:SF2">
    <property type="entry name" value="DUF885 DOMAIN-CONTAINING PROTEIN"/>
    <property type="match status" value="1"/>
</dbReference>
<evidence type="ECO:0000313" key="2">
    <source>
        <dbReference type="Proteomes" id="UP000326759"/>
    </source>
</evidence>
<evidence type="ECO:0000313" key="1">
    <source>
        <dbReference type="EMBL" id="KAB7497568.1"/>
    </source>
</evidence>
<comment type="caution">
    <text evidence="1">The sequence shown here is derived from an EMBL/GenBank/DDBJ whole genome shotgun (WGS) entry which is preliminary data.</text>
</comment>
<dbReference type="InterPro" id="IPR010281">
    <property type="entry name" value="DUF885"/>
</dbReference>
<dbReference type="Pfam" id="PF05960">
    <property type="entry name" value="DUF885"/>
    <property type="match status" value="1"/>
</dbReference>
<organism evidence="1 2">
    <name type="scientific">Armadillidium nasatum</name>
    <dbReference type="NCBI Taxonomy" id="96803"/>
    <lineage>
        <taxon>Eukaryota</taxon>
        <taxon>Metazoa</taxon>
        <taxon>Ecdysozoa</taxon>
        <taxon>Arthropoda</taxon>
        <taxon>Crustacea</taxon>
        <taxon>Multicrustacea</taxon>
        <taxon>Malacostraca</taxon>
        <taxon>Eumalacostraca</taxon>
        <taxon>Peracarida</taxon>
        <taxon>Isopoda</taxon>
        <taxon>Oniscidea</taxon>
        <taxon>Crinocheta</taxon>
        <taxon>Armadillidiidae</taxon>
        <taxon>Armadillidium</taxon>
    </lineage>
</organism>
<dbReference type="AlphaFoldDB" id="A0A5N5SUG6"/>
<evidence type="ECO:0008006" key="3">
    <source>
        <dbReference type="Google" id="ProtNLM"/>
    </source>
</evidence>
<protein>
    <recommendedName>
        <fullName evidence="3">DUF885 domain-containing protein</fullName>
    </recommendedName>
</protein>
<accession>A0A5N5SUG6</accession>
<reference evidence="1 2" key="1">
    <citation type="journal article" date="2019" name="PLoS Biol.">
        <title>Sex chromosomes control vertical transmission of feminizing Wolbachia symbionts in an isopod.</title>
        <authorList>
            <person name="Becking T."/>
            <person name="Chebbi M.A."/>
            <person name="Giraud I."/>
            <person name="Moumen B."/>
            <person name="Laverre T."/>
            <person name="Caubet Y."/>
            <person name="Peccoud J."/>
            <person name="Gilbert C."/>
            <person name="Cordaux R."/>
        </authorList>
    </citation>
    <scope>NUCLEOTIDE SEQUENCE [LARGE SCALE GENOMIC DNA]</scope>
    <source>
        <strain evidence="1">ANa2</strain>
        <tissue evidence="1">Whole body excluding digestive tract and cuticle</tissue>
    </source>
</reference>
<proteinExistence type="predicted"/>
<name>A0A5N5SUG6_9CRUS</name>